<protein>
    <recommendedName>
        <fullName evidence="17">E3 ubiquitin-protein ligase RNF14</fullName>
        <ecNumber evidence="5">2.3.2.31</ecNumber>
    </recommendedName>
    <alternativeName>
        <fullName evidence="18">RING finger protein 14</fullName>
    </alternativeName>
</protein>
<dbReference type="CDD" id="cd23820">
    <property type="entry name" value="RWD_RNF14"/>
    <property type="match status" value="1"/>
</dbReference>
<evidence type="ECO:0000256" key="6">
    <source>
        <dbReference type="ARBA" id="ARBA00022490"/>
    </source>
</evidence>
<dbReference type="InterPro" id="IPR044066">
    <property type="entry name" value="TRIAD_supradom"/>
</dbReference>
<dbReference type="GO" id="GO:0060828">
    <property type="term" value="P:regulation of canonical Wnt signaling pathway"/>
    <property type="evidence" value="ECO:0007669"/>
    <property type="project" value="UniProtKB-ARBA"/>
</dbReference>
<dbReference type="InterPro" id="IPR031128">
    <property type="entry name" value="RNF14_RING-HC_Zfn"/>
</dbReference>
<evidence type="ECO:0000256" key="12">
    <source>
        <dbReference type="ARBA" id="ARBA00022833"/>
    </source>
</evidence>
<dbReference type="Gene3D" id="1.20.120.1750">
    <property type="match status" value="1"/>
</dbReference>
<evidence type="ECO:0000256" key="4">
    <source>
        <dbReference type="ARBA" id="ARBA00004906"/>
    </source>
</evidence>
<feature type="domain" description="RING-type" evidence="24">
    <location>
        <begin position="226"/>
        <end position="471"/>
    </location>
</feature>
<evidence type="ECO:0000256" key="13">
    <source>
        <dbReference type="ARBA" id="ARBA00023015"/>
    </source>
</evidence>
<evidence type="ECO:0000259" key="23">
    <source>
        <dbReference type="PROSITE" id="PS50908"/>
    </source>
</evidence>
<dbReference type="Proteomes" id="UP001187343">
    <property type="component" value="Unassembled WGS sequence"/>
</dbReference>
<dbReference type="Gene3D" id="2.20.25.20">
    <property type="match status" value="1"/>
</dbReference>
<keyword evidence="6" id="KW-0963">Cytoplasm</keyword>
<dbReference type="GO" id="GO:0005634">
    <property type="term" value="C:nucleus"/>
    <property type="evidence" value="ECO:0007669"/>
    <property type="project" value="UniProtKB-SubCell"/>
</dbReference>
<keyword evidence="11" id="KW-0833">Ubl conjugation pathway</keyword>
<evidence type="ECO:0000256" key="18">
    <source>
        <dbReference type="ARBA" id="ARBA00075528"/>
    </source>
</evidence>
<dbReference type="GO" id="GO:0061630">
    <property type="term" value="F:ubiquitin protein ligase activity"/>
    <property type="evidence" value="ECO:0007669"/>
    <property type="project" value="UniProtKB-EC"/>
</dbReference>
<dbReference type="InterPro" id="IPR013083">
    <property type="entry name" value="Znf_RING/FYVE/PHD"/>
</dbReference>
<dbReference type="PROSITE" id="PS51873">
    <property type="entry name" value="TRIAD"/>
    <property type="match status" value="1"/>
</dbReference>
<dbReference type="EMBL" id="JAUYZG010000018">
    <property type="protein sequence ID" value="KAK2881443.1"/>
    <property type="molecule type" value="Genomic_DNA"/>
</dbReference>
<evidence type="ECO:0000256" key="16">
    <source>
        <dbReference type="ARBA" id="ARBA00044508"/>
    </source>
</evidence>
<evidence type="ECO:0000256" key="15">
    <source>
        <dbReference type="ARBA" id="ARBA00023242"/>
    </source>
</evidence>
<dbReference type="GO" id="GO:0016567">
    <property type="term" value="P:protein ubiquitination"/>
    <property type="evidence" value="ECO:0007669"/>
    <property type="project" value="InterPro"/>
</dbReference>
<comment type="pathway">
    <text evidence="4">Protein modification; protein ubiquitination.</text>
</comment>
<organism evidence="25 26">
    <name type="scientific">Cirrhinus molitorella</name>
    <name type="common">mud carp</name>
    <dbReference type="NCBI Taxonomy" id="172907"/>
    <lineage>
        <taxon>Eukaryota</taxon>
        <taxon>Metazoa</taxon>
        <taxon>Chordata</taxon>
        <taxon>Craniata</taxon>
        <taxon>Vertebrata</taxon>
        <taxon>Euteleostomi</taxon>
        <taxon>Actinopterygii</taxon>
        <taxon>Neopterygii</taxon>
        <taxon>Teleostei</taxon>
        <taxon>Ostariophysi</taxon>
        <taxon>Cypriniformes</taxon>
        <taxon>Cyprinidae</taxon>
        <taxon>Labeoninae</taxon>
        <taxon>Labeonini</taxon>
        <taxon>Cirrhinus</taxon>
    </lineage>
</organism>
<dbReference type="PANTHER" id="PTHR11685">
    <property type="entry name" value="RBR FAMILY RING FINGER AND IBR DOMAIN-CONTAINING"/>
    <property type="match status" value="1"/>
</dbReference>
<dbReference type="GO" id="GO:0005737">
    <property type="term" value="C:cytoplasm"/>
    <property type="evidence" value="ECO:0007669"/>
    <property type="project" value="UniProtKB-SubCell"/>
</dbReference>
<evidence type="ECO:0000256" key="8">
    <source>
        <dbReference type="ARBA" id="ARBA00022723"/>
    </source>
</evidence>
<dbReference type="InterPro" id="IPR016135">
    <property type="entry name" value="UBQ-conjugating_enzyme/RWD"/>
</dbReference>
<evidence type="ECO:0000256" key="21">
    <source>
        <dbReference type="SAM" id="MobiDB-lite"/>
    </source>
</evidence>
<evidence type="ECO:0000256" key="19">
    <source>
        <dbReference type="PROSITE-ProRule" id="PRU00175"/>
    </source>
</evidence>
<feature type="region of interest" description="Disordered" evidence="21">
    <location>
        <begin position="1"/>
        <end position="33"/>
    </location>
</feature>
<dbReference type="Gene3D" id="3.10.110.10">
    <property type="entry name" value="Ubiquitin Conjugating Enzyme"/>
    <property type="match status" value="1"/>
</dbReference>
<dbReference type="InterPro" id="IPR031127">
    <property type="entry name" value="E3_UB_ligase_RBR"/>
</dbReference>
<dbReference type="InterPro" id="IPR017907">
    <property type="entry name" value="Znf_RING_CS"/>
</dbReference>
<dbReference type="SUPFAM" id="SSF54495">
    <property type="entry name" value="UBC-like"/>
    <property type="match status" value="1"/>
</dbReference>
<dbReference type="AlphaFoldDB" id="A0AA88THN6"/>
<keyword evidence="10 19" id="KW-0863">Zinc-finger</keyword>
<keyword evidence="26" id="KW-1185">Reference proteome</keyword>
<keyword evidence="8" id="KW-0479">Metal-binding</keyword>
<dbReference type="CDD" id="cd20341">
    <property type="entry name" value="BRcat_RBR_RNF14"/>
    <property type="match status" value="1"/>
</dbReference>
<dbReference type="InterPro" id="IPR002867">
    <property type="entry name" value="IBR_dom"/>
</dbReference>
<dbReference type="InterPro" id="IPR001841">
    <property type="entry name" value="Znf_RING"/>
</dbReference>
<dbReference type="PROSITE" id="PS00518">
    <property type="entry name" value="ZF_RING_1"/>
    <property type="match status" value="1"/>
</dbReference>
<comment type="caution">
    <text evidence="25">The sequence shown here is derived from an EMBL/GenBank/DDBJ whole genome shotgun (WGS) entry which is preliminary data.</text>
</comment>
<evidence type="ECO:0000256" key="10">
    <source>
        <dbReference type="ARBA" id="ARBA00022771"/>
    </source>
</evidence>
<dbReference type="GO" id="GO:0008270">
    <property type="term" value="F:zinc ion binding"/>
    <property type="evidence" value="ECO:0007669"/>
    <property type="project" value="UniProtKB-KW"/>
</dbReference>
<dbReference type="PROSITE" id="PS50908">
    <property type="entry name" value="RWD"/>
    <property type="match status" value="1"/>
</dbReference>
<dbReference type="SMART" id="SM00184">
    <property type="entry name" value="RING"/>
    <property type="match status" value="1"/>
</dbReference>
<dbReference type="Pfam" id="PF05773">
    <property type="entry name" value="RWD"/>
    <property type="match status" value="1"/>
</dbReference>
<name>A0AA88THN6_9TELE</name>
<dbReference type="EC" id="2.3.2.31" evidence="5"/>
<keyword evidence="9" id="KW-0677">Repeat</keyword>
<dbReference type="Pfam" id="PF01485">
    <property type="entry name" value="IBR"/>
    <property type="match status" value="1"/>
</dbReference>
<evidence type="ECO:0000259" key="24">
    <source>
        <dbReference type="PROSITE" id="PS51873"/>
    </source>
</evidence>
<evidence type="ECO:0000256" key="1">
    <source>
        <dbReference type="ARBA" id="ARBA00001798"/>
    </source>
</evidence>
<dbReference type="InterPro" id="IPR006575">
    <property type="entry name" value="RWD_dom"/>
</dbReference>
<comment type="similarity">
    <text evidence="16">Belongs to the RBR family. RNF14 subfamily.</text>
</comment>
<dbReference type="CDD" id="cd16628">
    <property type="entry name" value="RING-HC_RBR_RNF14"/>
    <property type="match status" value="1"/>
</dbReference>
<evidence type="ECO:0000256" key="5">
    <source>
        <dbReference type="ARBA" id="ARBA00012251"/>
    </source>
</evidence>
<evidence type="ECO:0000256" key="20">
    <source>
        <dbReference type="SAM" id="Coils"/>
    </source>
</evidence>
<keyword evidence="12" id="KW-0862">Zinc</keyword>
<evidence type="ECO:0000256" key="3">
    <source>
        <dbReference type="ARBA" id="ARBA00004496"/>
    </source>
</evidence>
<evidence type="ECO:0000256" key="7">
    <source>
        <dbReference type="ARBA" id="ARBA00022679"/>
    </source>
</evidence>
<dbReference type="SUPFAM" id="SSF57850">
    <property type="entry name" value="RING/U-box"/>
    <property type="match status" value="3"/>
</dbReference>
<dbReference type="InterPro" id="IPR047548">
    <property type="entry name" value="Rcat_RBR_RNF14"/>
</dbReference>
<dbReference type="FunFam" id="3.10.110.10:FF:000049">
    <property type="entry name" value="RBR-type E3 ubiquitin transferase"/>
    <property type="match status" value="1"/>
</dbReference>
<keyword evidence="15" id="KW-0539">Nucleus</keyword>
<gene>
    <name evidence="25" type="ORF">Q8A67_018711</name>
</gene>
<dbReference type="Gene3D" id="3.30.40.10">
    <property type="entry name" value="Zinc/RING finger domain, C3HC4 (zinc finger)"/>
    <property type="match status" value="1"/>
</dbReference>
<dbReference type="Pfam" id="PF22191">
    <property type="entry name" value="IBR_1"/>
    <property type="match status" value="1"/>
</dbReference>
<reference evidence="25" key="1">
    <citation type="submission" date="2023-08" db="EMBL/GenBank/DDBJ databases">
        <title>Chromosome-level Genome Assembly of mud carp (Cirrhinus molitorella).</title>
        <authorList>
            <person name="Liu H."/>
        </authorList>
    </citation>
    <scope>NUCLEOTIDE SEQUENCE</scope>
    <source>
        <strain evidence="25">Prfri</strain>
        <tissue evidence="25">Muscle</tissue>
    </source>
</reference>
<comment type="catalytic activity">
    <reaction evidence="1">
        <text>[E2 ubiquitin-conjugating enzyme]-S-ubiquitinyl-L-cysteine + [acceptor protein]-L-lysine = [E2 ubiquitin-conjugating enzyme]-L-cysteine + [acceptor protein]-N(6)-ubiquitinyl-L-lysine.</text>
        <dbReference type="EC" id="2.3.2.31"/>
    </reaction>
</comment>
<keyword evidence="20" id="KW-0175">Coiled coil</keyword>
<evidence type="ECO:0000256" key="14">
    <source>
        <dbReference type="ARBA" id="ARBA00023163"/>
    </source>
</evidence>
<feature type="coiled-coil region" evidence="20">
    <location>
        <begin position="371"/>
        <end position="408"/>
    </location>
</feature>
<evidence type="ECO:0000256" key="2">
    <source>
        <dbReference type="ARBA" id="ARBA00004123"/>
    </source>
</evidence>
<keyword evidence="14" id="KW-0804">Transcription</keyword>
<sequence length="490" mass="56196">MQSTQPSNQGQFTEINSSSESSQTKGMSDNQEAQSDELLALGSIYDEEEFRKTESMQKGEIHLCLELPHNFRLLIKGQVCVEYGISFLPPLVLSFELPTDYPSSSTPVFTLSCKWLSRVQMTALCKRLDELWEENRGNVVLFIWIQFLKEETLEFLNIKSPLKIQNISGQPQCKYGQNPAVDTAVEKSKVQELDKRAVQEVDPHTDILTQLLDFNEIQKQKVFDGKVFSCGICFSENLGSKSLLFKECQHVYCKACMKEYFQFQIRDGKVQCLTCPEPECMSMATPAQVKLLVSQDEFARYDRLLLQWSLNLMADVVYCPRVSCCMAVMIEPDTTMGICPSCQFVFCTLCKRTYHGLSLCKESKITLMYELRMLKDAAEKEEKELLEKQRKENEKQLIQRAADELLSEDWLKENSKRCPSCGANIQKVQGCNKMTCSSCKQYFCWLCLAVLSRKDPYNHFRDCSSPCYDQVIITTQIRPTCSTCRQPLQP</sequence>
<evidence type="ECO:0000256" key="17">
    <source>
        <dbReference type="ARBA" id="ARBA00067098"/>
    </source>
</evidence>
<dbReference type="SMART" id="SM00647">
    <property type="entry name" value="IBR"/>
    <property type="match status" value="2"/>
</dbReference>
<evidence type="ECO:0000313" key="25">
    <source>
        <dbReference type="EMBL" id="KAK2881443.1"/>
    </source>
</evidence>
<evidence type="ECO:0000259" key="22">
    <source>
        <dbReference type="PROSITE" id="PS50089"/>
    </source>
</evidence>
<dbReference type="PROSITE" id="PS50089">
    <property type="entry name" value="ZF_RING_2"/>
    <property type="match status" value="1"/>
</dbReference>
<evidence type="ECO:0000256" key="11">
    <source>
        <dbReference type="ARBA" id="ARBA00022786"/>
    </source>
</evidence>
<feature type="domain" description="RING-type" evidence="22">
    <location>
        <begin position="230"/>
        <end position="275"/>
    </location>
</feature>
<keyword evidence="13" id="KW-0805">Transcription regulation</keyword>
<evidence type="ECO:0000313" key="26">
    <source>
        <dbReference type="Proteomes" id="UP001187343"/>
    </source>
</evidence>
<keyword evidence="7" id="KW-0808">Transferase</keyword>
<feature type="domain" description="RWD" evidence="23">
    <location>
        <begin position="36"/>
        <end position="155"/>
    </location>
</feature>
<dbReference type="FunFam" id="3.30.40.10:FF:000186">
    <property type="entry name" value="RBR-type E3 ubiquitin transferase"/>
    <property type="match status" value="1"/>
</dbReference>
<comment type="subcellular location">
    <subcellularLocation>
        <location evidence="3">Cytoplasm</location>
    </subcellularLocation>
    <subcellularLocation>
        <location evidence="2">Nucleus</location>
    </subcellularLocation>
</comment>
<evidence type="ECO:0000256" key="9">
    <source>
        <dbReference type="ARBA" id="ARBA00022737"/>
    </source>
</evidence>
<accession>A0AA88THN6</accession>
<dbReference type="CDD" id="cd20354">
    <property type="entry name" value="Rcat_RBR_RNF14"/>
    <property type="match status" value="1"/>
</dbReference>
<dbReference type="SMART" id="SM00591">
    <property type="entry name" value="RWD"/>
    <property type="match status" value="1"/>
</dbReference>
<proteinExistence type="inferred from homology"/>